<evidence type="ECO:0000256" key="1">
    <source>
        <dbReference type="ARBA" id="ARBA00022598"/>
    </source>
</evidence>
<dbReference type="GO" id="GO:0006094">
    <property type="term" value="P:gluconeogenesis"/>
    <property type="evidence" value="ECO:0007669"/>
    <property type="project" value="TreeGrafter"/>
</dbReference>
<dbReference type="Pfam" id="PF02785">
    <property type="entry name" value="Biotin_carb_C"/>
    <property type="match status" value="1"/>
</dbReference>
<dbReference type="Proteomes" id="UP000887565">
    <property type="component" value="Unplaced"/>
</dbReference>
<dbReference type="InterPro" id="IPR000891">
    <property type="entry name" value="PYR_CT"/>
</dbReference>
<dbReference type="GO" id="GO:0005524">
    <property type="term" value="F:ATP binding"/>
    <property type="evidence" value="ECO:0007669"/>
    <property type="project" value="UniProtKB-UniRule"/>
</dbReference>
<evidence type="ECO:0000256" key="2">
    <source>
        <dbReference type="ARBA" id="ARBA00022741"/>
    </source>
</evidence>
<reference evidence="9" key="1">
    <citation type="submission" date="2022-11" db="UniProtKB">
        <authorList>
            <consortium name="WormBaseParasite"/>
        </authorList>
    </citation>
    <scope>IDENTIFICATION</scope>
</reference>
<dbReference type="PROSITE" id="PS00867">
    <property type="entry name" value="CPSASE_2"/>
    <property type="match status" value="1"/>
</dbReference>
<dbReference type="InterPro" id="IPR011761">
    <property type="entry name" value="ATP-grasp"/>
</dbReference>
<dbReference type="WBParaSite" id="nRc.2.0.1.t07599-RA">
    <property type="protein sequence ID" value="nRc.2.0.1.t07599-RA"/>
    <property type="gene ID" value="nRc.2.0.1.g07599"/>
</dbReference>
<dbReference type="Gene3D" id="3.20.20.70">
    <property type="entry name" value="Aldolase class I"/>
    <property type="match status" value="1"/>
</dbReference>
<dbReference type="GO" id="GO:0046872">
    <property type="term" value="F:metal ion binding"/>
    <property type="evidence" value="ECO:0007669"/>
    <property type="project" value="InterPro"/>
</dbReference>
<keyword evidence="2 4" id="KW-0547">Nucleotide-binding</keyword>
<dbReference type="SUPFAM" id="SSF51569">
    <property type="entry name" value="Aldolase"/>
    <property type="match status" value="1"/>
</dbReference>
<dbReference type="PANTHER" id="PTHR43778:SF2">
    <property type="entry name" value="PYRUVATE CARBOXYLASE, MITOCHONDRIAL"/>
    <property type="match status" value="1"/>
</dbReference>
<dbReference type="SMART" id="SM00878">
    <property type="entry name" value="Biotin_carb_C"/>
    <property type="match status" value="1"/>
</dbReference>
<feature type="domain" description="Biotin carboxylation" evidence="6">
    <location>
        <begin position="1"/>
        <end position="235"/>
    </location>
</feature>
<dbReference type="PANTHER" id="PTHR43778">
    <property type="entry name" value="PYRUVATE CARBOXYLASE"/>
    <property type="match status" value="1"/>
</dbReference>
<dbReference type="InterPro" id="IPR013785">
    <property type="entry name" value="Aldolase_TIM"/>
</dbReference>
<sequence length="416" mass="46827">DSYGDIIHLYERDCSVQRRHQKIVEIAPAPNLDENVRRRMLEDALKIGRHVGYQNAGTVEFLMDPKGNHYFIEVNARLQVEHTVTEEATGVDLVQSQVRIAEGKSLKDLSLVQDKIHPVGYAIQCRITTEDPALGFQPDSGRIEVFRSGEGMGIRLDSASAFAGAVVSPHYDSLLVKIISHARSFESTIAKMTRSLREFRIRGVKTNIPFLLNVLQHPVFTAGKTDTYFIDENIQLFQLKPTQNRAQKLLHYLSYLKVNGSLTPLVTSIKPANVSPSVPHIPNNAKPKGFRDILLAEGPQGFAKSVRAHKGTLITDTTLRDAHQSLLATRVRTYDMLKIAPFISQAFPQWYSAEMWGGATFDVAMQFLHECPWERLEQLRKLIPNVPFQMLLRGSNAVGYTTYPDNVVFKFVTTNL</sequence>
<accession>A0A915I199</accession>
<evidence type="ECO:0000259" key="7">
    <source>
        <dbReference type="PROSITE" id="PS50991"/>
    </source>
</evidence>
<dbReference type="InterPro" id="IPR055268">
    <property type="entry name" value="PCB-like"/>
</dbReference>
<proteinExistence type="predicted"/>
<dbReference type="AlphaFoldDB" id="A0A915I199"/>
<feature type="domain" description="Pyruvate carboxyltransferase" evidence="7">
    <location>
        <begin position="312"/>
        <end position="416"/>
    </location>
</feature>
<dbReference type="Gene3D" id="3.30.470.20">
    <property type="entry name" value="ATP-grasp fold, B domain"/>
    <property type="match status" value="1"/>
</dbReference>
<dbReference type="PROSITE" id="PS50975">
    <property type="entry name" value="ATP_GRASP"/>
    <property type="match status" value="1"/>
</dbReference>
<dbReference type="InterPro" id="IPR005482">
    <property type="entry name" value="Biotin_COase_C"/>
</dbReference>
<dbReference type="InterPro" id="IPR011054">
    <property type="entry name" value="Rudment_hybrid_motif"/>
</dbReference>
<evidence type="ECO:0000313" key="9">
    <source>
        <dbReference type="WBParaSite" id="nRc.2.0.1.t07599-RA"/>
    </source>
</evidence>
<dbReference type="SUPFAM" id="SSF56059">
    <property type="entry name" value="Glutathione synthetase ATP-binding domain-like"/>
    <property type="match status" value="1"/>
</dbReference>
<dbReference type="Pfam" id="PF02786">
    <property type="entry name" value="CPSase_L_D2"/>
    <property type="match status" value="1"/>
</dbReference>
<feature type="domain" description="ATP-grasp" evidence="5">
    <location>
        <begin position="32"/>
        <end position="102"/>
    </location>
</feature>
<dbReference type="InterPro" id="IPR011764">
    <property type="entry name" value="Biotin_carboxylation_dom"/>
</dbReference>
<keyword evidence="3 4" id="KW-0067">ATP-binding</keyword>
<dbReference type="GO" id="GO:0004736">
    <property type="term" value="F:pyruvate carboxylase activity"/>
    <property type="evidence" value="ECO:0007669"/>
    <property type="project" value="TreeGrafter"/>
</dbReference>
<dbReference type="PROSITE" id="PS50979">
    <property type="entry name" value="BC"/>
    <property type="match status" value="1"/>
</dbReference>
<evidence type="ECO:0000256" key="4">
    <source>
        <dbReference type="PROSITE-ProRule" id="PRU00409"/>
    </source>
</evidence>
<evidence type="ECO:0000259" key="6">
    <source>
        <dbReference type="PROSITE" id="PS50979"/>
    </source>
</evidence>
<evidence type="ECO:0000256" key="3">
    <source>
        <dbReference type="ARBA" id="ARBA00022840"/>
    </source>
</evidence>
<dbReference type="InterPro" id="IPR005479">
    <property type="entry name" value="CPAse_ATP-bd"/>
</dbReference>
<dbReference type="GO" id="GO:0005737">
    <property type="term" value="C:cytoplasm"/>
    <property type="evidence" value="ECO:0007669"/>
    <property type="project" value="TreeGrafter"/>
</dbReference>
<keyword evidence="1" id="KW-0436">Ligase</keyword>
<evidence type="ECO:0000313" key="8">
    <source>
        <dbReference type="Proteomes" id="UP000887565"/>
    </source>
</evidence>
<protein>
    <submittedName>
        <fullName evidence="9">Pyruvate carboxylase</fullName>
    </submittedName>
</protein>
<dbReference type="PROSITE" id="PS50991">
    <property type="entry name" value="PYR_CT"/>
    <property type="match status" value="1"/>
</dbReference>
<dbReference type="SUPFAM" id="SSF51246">
    <property type="entry name" value="Rudiment single hybrid motif"/>
    <property type="match status" value="1"/>
</dbReference>
<keyword evidence="8" id="KW-1185">Reference proteome</keyword>
<evidence type="ECO:0000259" key="5">
    <source>
        <dbReference type="PROSITE" id="PS50975"/>
    </source>
</evidence>
<name>A0A915I199_ROMCU</name>
<organism evidence="8 9">
    <name type="scientific">Romanomermis culicivorax</name>
    <name type="common">Nematode worm</name>
    <dbReference type="NCBI Taxonomy" id="13658"/>
    <lineage>
        <taxon>Eukaryota</taxon>
        <taxon>Metazoa</taxon>
        <taxon>Ecdysozoa</taxon>
        <taxon>Nematoda</taxon>
        <taxon>Enoplea</taxon>
        <taxon>Dorylaimia</taxon>
        <taxon>Mermithida</taxon>
        <taxon>Mermithoidea</taxon>
        <taxon>Mermithidae</taxon>
        <taxon>Romanomermis</taxon>
    </lineage>
</organism>